<protein>
    <submittedName>
        <fullName evidence="1">Uncharacterized protein</fullName>
    </submittedName>
</protein>
<name>A0A368SA47_SETIT</name>
<evidence type="ECO:0000313" key="1">
    <source>
        <dbReference type="EMBL" id="RCV39316.1"/>
    </source>
</evidence>
<sequence length="86" mass="9566">MINRYGSTEAEARILGSYVTTLPSVCSLLRSAHPFLGNVKELQLPHCSALLLIELLMGHGSHFSCPSLPVTSLWALPLVHWPWLWT</sequence>
<dbReference type="AlphaFoldDB" id="A0A368SA47"/>
<proteinExistence type="predicted"/>
<gene>
    <name evidence="1" type="ORF">SETIT_8G213800v2</name>
</gene>
<reference evidence="1" key="1">
    <citation type="journal article" date="2012" name="Nat. Biotechnol.">
        <title>Reference genome sequence of the model plant Setaria.</title>
        <authorList>
            <person name="Bennetzen J.L."/>
            <person name="Schmutz J."/>
            <person name="Wang H."/>
            <person name="Percifield R."/>
            <person name="Hawkins J."/>
            <person name="Pontaroli A.C."/>
            <person name="Estep M."/>
            <person name="Feng L."/>
            <person name="Vaughn J.N."/>
            <person name="Grimwood J."/>
            <person name="Jenkins J."/>
            <person name="Barry K."/>
            <person name="Lindquist E."/>
            <person name="Hellsten U."/>
            <person name="Deshpande S."/>
            <person name="Wang X."/>
            <person name="Wu X."/>
            <person name="Mitros T."/>
            <person name="Triplett J."/>
            <person name="Yang X."/>
            <person name="Ye C.Y."/>
            <person name="Mauro-Herrera M."/>
            <person name="Wang L."/>
            <person name="Li P."/>
            <person name="Sharma M."/>
            <person name="Sharma R."/>
            <person name="Ronald P.C."/>
            <person name="Panaud O."/>
            <person name="Kellogg E.A."/>
            <person name="Brutnell T.P."/>
            <person name="Doust A.N."/>
            <person name="Tuskan G.A."/>
            <person name="Rokhsar D."/>
            <person name="Devos K.M."/>
        </authorList>
    </citation>
    <scope>NUCLEOTIDE SEQUENCE [LARGE SCALE GENOMIC DNA]</scope>
    <source>
        <strain evidence="1">Yugu1</strain>
    </source>
</reference>
<reference evidence="1" key="2">
    <citation type="submission" date="2015-07" db="EMBL/GenBank/DDBJ databases">
        <authorList>
            <person name="Noorani M."/>
        </authorList>
    </citation>
    <scope>NUCLEOTIDE SEQUENCE</scope>
    <source>
        <strain evidence="1">Yugu1</strain>
    </source>
</reference>
<accession>A0A368SA47</accession>
<dbReference type="EMBL" id="CM003535">
    <property type="protein sequence ID" value="RCV39316.1"/>
    <property type="molecule type" value="Genomic_DNA"/>
</dbReference>
<organism evidence="1">
    <name type="scientific">Setaria italica</name>
    <name type="common">Foxtail millet</name>
    <name type="synonym">Panicum italicum</name>
    <dbReference type="NCBI Taxonomy" id="4555"/>
    <lineage>
        <taxon>Eukaryota</taxon>
        <taxon>Viridiplantae</taxon>
        <taxon>Streptophyta</taxon>
        <taxon>Embryophyta</taxon>
        <taxon>Tracheophyta</taxon>
        <taxon>Spermatophyta</taxon>
        <taxon>Magnoliopsida</taxon>
        <taxon>Liliopsida</taxon>
        <taxon>Poales</taxon>
        <taxon>Poaceae</taxon>
        <taxon>PACMAD clade</taxon>
        <taxon>Panicoideae</taxon>
        <taxon>Panicodae</taxon>
        <taxon>Paniceae</taxon>
        <taxon>Cenchrinae</taxon>
        <taxon>Setaria</taxon>
    </lineage>
</organism>